<sequence>MAQHSPVMPPPSPQPATLLAGLTPPPPFPLVPPPPRTPLPLSPPLPAANIAPSQTRTLPSFFTKN</sequence>
<feature type="region of interest" description="Disordered" evidence="1">
    <location>
        <begin position="1"/>
        <end position="65"/>
    </location>
</feature>
<reference evidence="2" key="1">
    <citation type="submission" date="2020-06" db="EMBL/GenBank/DDBJ databases">
        <authorList>
            <person name="Li T."/>
            <person name="Hu X."/>
            <person name="Zhang T."/>
            <person name="Song X."/>
            <person name="Zhang H."/>
            <person name="Dai N."/>
            <person name="Sheng W."/>
            <person name="Hou X."/>
            <person name="Wei L."/>
        </authorList>
    </citation>
    <scope>NUCLEOTIDE SEQUENCE</scope>
    <source>
        <strain evidence="2">G02</strain>
        <tissue evidence="2">Leaf</tissue>
    </source>
</reference>
<proteinExistence type="predicted"/>
<comment type="caution">
    <text evidence="2">The sequence shown here is derived from an EMBL/GenBank/DDBJ whole genome shotgun (WGS) entry which is preliminary data.</text>
</comment>
<feature type="compositionally biased region" description="Pro residues" evidence="1">
    <location>
        <begin position="23"/>
        <end position="46"/>
    </location>
</feature>
<accession>A0AAW2VZN2</accession>
<reference evidence="2" key="2">
    <citation type="journal article" date="2024" name="Plant">
        <title>Genomic evolution and insights into agronomic trait innovations of Sesamum species.</title>
        <authorList>
            <person name="Miao H."/>
            <person name="Wang L."/>
            <person name="Qu L."/>
            <person name="Liu H."/>
            <person name="Sun Y."/>
            <person name="Le M."/>
            <person name="Wang Q."/>
            <person name="Wei S."/>
            <person name="Zheng Y."/>
            <person name="Lin W."/>
            <person name="Duan Y."/>
            <person name="Cao H."/>
            <person name="Xiong S."/>
            <person name="Wang X."/>
            <person name="Wei L."/>
            <person name="Li C."/>
            <person name="Ma Q."/>
            <person name="Ju M."/>
            <person name="Zhao R."/>
            <person name="Li G."/>
            <person name="Mu C."/>
            <person name="Tian Q."/>
            <person name="Mei H."/>
            <person name="Zhang T."/>
            <person name="Gao T."/>
            <person name="Zhang H."/>
        </authorList>
    </citation>
    <scope>NUCLEOTIDE SEQUENCE</scope>
    <source>
        <strain evidence="2">G02</strain>
    </source>
</reference>
<protein>
    <submittedName>
        <fullName evidence="2">Uncharacterized protein</fullName>
    </submittedName>
</protein>
<evidence type="ECO:0000256" key="1">
    <source>
        <dbReference type="SAM" id="MobiDB-lite"/>
    </source>
</evidence>
<organism evidence="2">
    <name type="scientific">Sesamum radiatum</name>
    <name type="common">Black benniseed</name>
    <dbReference type="NCBI Taxonomy" id="300843"/>
    <lineage>
        <taxon>Eukaryota</taxon>
        <taxon>Viridiplantae</taxon>
        <taxon>Streptophyta</taxon>
        <taxon>Embryophyta</taxon>
        <taxon>Tracheophyta</taxon>
        <taxon>Spermatophyta</taxon>
        <taxon>Magnoliopsida</taxon>
        <taxon>eudicotyledons</taxon>
        <taxon>Gunneridae</taxon>
        <taxon>Pentapetalae</taxon>
        <taxon>asterids</taxon>
        <taxon>lamiids</taxon>
        <taxon>Lamiales</taxon>
        <taxon>Pedaliaceae</taxon>
        <taxon>Sesamum</taxon>
    </lineage>
</organism>
<name>A0AAW2VZN2_SESRA</name>
<dbReference type="AlphaFoldDB" id="A0AAW2VZN2"/>
<feature type="compositionally biased region" description="Polar residues" evidence="1">
    <location>
        <begin position="53"/>
        <end position="65"/>
    </location>
</feature>
<evidence type="ECO:0000313" key="2">
    <source>
        <dbReference type="EMBL" id="KAL0435204.1"/>
    </source>
</evidence>
<gene>
    <name evidence="2" type="ORF">Sradi_0228300</name>
</gene>
<dbReference type="EMBL" id="JACGWJ010000002">
    <property type="protein sequence ID" value="KAL0435204.1"/>
    <property type="molecule type" value="Genomic_DNA"/>
</dbReference>